<dbReference type="EMBL" id="JBHLTC010000001">
    <property type="protein sequence ID" value="MFC0622440.1"/>
    <property type="molecule type" value="Genomic_DNA"/>
</dbReference>
<evidence type="ECO:0000313" key="2">
    <source>
        <dbReference type="Proteomes" id="UP001589890"/>
    </source>
</evidence>
<reference evidence="1 2" key="1">
    <citation type="submission" date="2024-09" db="EMBL/GenBank/DDBJ databases">
        <authorList>
            <person name="Sun Q."/>
            <person name="Mori K."/>
        </authorList>
    </citation>
    <scope>NUCLEOTIDE SEQUENCE [LARGE SCALE GENOMIC DNA]</scope>
    <source>
        <strain evidence="1 2">CGMCC 1.15906</strain>
    </source>
</reference>
<proteinExistence type="predicted"/>
<dbReference type="Proteomes" id="UP001589890">
    <property type="component" value="Unassembled WGS sequence"/>
</dbReference>
<gene>
    <name evidence="1" type="ORF">ACFFGN_00070</name>
</gene>
<name>A0ABV6QCR6_9ACTN</name>
<keyword evidence="2" id="KW-1185">Reference proteome</keyword>
<sequence>MTFALADVLAVLGRLYGPSWAESWDAVGLMTRGPTQPVRRVRMAFYQFGEQASRPGP</sequence>
<evidence type="ECO:0000313" key="1">
    <source>
        <dbReference type="EMBL" id="MFC0622440.1"/>
    </source>
</evidence>
<comment type="caution">
    <text evidence="1">The sequence shown here is derived from an EMBL/GenBank/DDBJ whole genome shotgun (WGS) entry which is preliminary data.</text>
</comment>
<protein>
    <submittedName>
        <fullName evidence="1">Uncharacterized protein</fullName>
    </submittedName>
</protein>
<dbReference type="RefSeq" id="WP_380043088.1">
    <property type="nucleotide sequence ID" value="NZ_JBHLTC010000001.1"/>
</dbReference>
<accession>A0ABV6QCR6</accession>
<dbReference type="SUPFAM" id="SSF102705">
    <property type="entry name" value="NIF3 (NGG1p interacting factor 3)-like"/>
    <property type="match status" value="1"/>
</dbReference>
<dbReference type="Gene3D" id="3.40.1390.30">
    <property type="entry name" value="NIF3 (NGG1p interacting factor 3)-like"/>
    <property type="match status" value="1"/>
</dbReference>
<organism evidence="1 2">
    <name type="scientific">Kribbella deserti</name>
    <dbReference type="NCBI Taxonomy" id="1926257"/>
    <lineage>
        <taxon>Bacteria</taxon>
        <taxon>Bacillati</taxon>
        <taxon>Actinomycetota</taxon>
        <taxon>Actinomycetes</taxon>
        <taxon>Propionibacteriales</taxon>
        <taxon>Kribbellaceae</taxon>
        <taxon>Kribbella</taxon>
    </lineage>
</organism>
<dbReference type="InterPro" id="IPR036069">
    <property type="entry name" value="DUF34/NIF3_sf"/>
</dbReference>